<protein>
    <submittedName>
        <fullName evidence="2">Uncharacterized protein</fullName>
    </submittedName>
</protein>
<keyword evidence="3" id="KW-1185">Reference proteome</keyword>
<gene>
    <name evidence="2" type="ORF">J2I46_18885</name>
</gene>
<dbReference type="RefSeq" id="WP_207330623.1">
    <property type="nucleotide sequence ID" value="NZ_JAFMYW010000006.1"/>
</dbReference>
<proteinExistence type="predicted"/>
<accession>A0ABS3JKZ4</accession>
<dbReference type="EMBL" id="JAFMYW010000006">
    <property type="protein sequence ID" value="MBO0950667.1"/>
    <property type="molecule type" value="Genomic_DNA"/>
</dbReference>
<reference evidence="2 3" key="1">
    <citation type="submission" date="2021-03" db="EMBL/GenBank/DDBJ databases">
        <title>Fibrella sp. HMF5405 genome sequencing and assembly.</title>
        <authorList>
            <person name="Kang H."/>
            <person name="Kim H."/>
            <person name="Bae S."/>
            <person name="Joh K."/>
        </authorList>
    </citation>
    <scope>NUCLEOTIDE SEQUENCE [LARGE SCALE GENOMIC DNA]</scope>
    <source>
        <strain evidence="2 3">HMF5405</strain>
    </source>
</reference>
<name>A0ABS3JKZ4_9BACT</name>
<dbReference type="Proteomes" id="UP000664628">
    <property type="component" value="Unassembled WGS sequence"/>
</dbReference>
<feature type="chain" id="PRO_5046777859" evidence="1">
    <location>
        <begin position="21"/>
        <end position="57"/>
    </location>
</feature>
<evidence type="ECO:0000313" key="2">
    <source>
        <dbReference type="EMBL" id="MBO0950667.1"/>
    </source>
</evidence>
<feature type="signal peptide" evidence="1">
    <location>
        <begin position="1"/>
        <end position="20"/>
    </location>
</feature>
<comment type="caution">
    <text evidence="2">The sequence shown here is derived from an EMBL/GenBank/DDBJ whole genome shotgun (WGS) entry which is preliminary data.</text>
</comment>
<organism evidence="2 3">
    <name type="scientific">Fibrella forsythiae</name>
    <dbReference type="NCBI Taxonomy" id="2817061"/>
    <lineage>
        <taxon>Bacteria</taxon>
        <taxon>Pseudomonadati</taxon>
        <taxon>Bacteroidota</taxon>
        <taxon>Cytophagia</taxon>
        <taxon>Cytophagales</taxon>
        <taxon>Spirosomataceae</taxon>
        <taxon>Fibrella</taxon>
    </lineage>
</organism>
<evidence type="ECO:0000256" key="1">
    <source>
        <dbReference type="SAM" id="SignalP"/>
    </source>
</evidence>
<sequence length="57" mass="5805">MKNILMGLALAATLSSAAFAGGVTNEKKAKKAKAENCEKKCEKGSGGPSCCMKKAQA</sequence>
<evidence type="ECO:0000313" key="3">
    <source>
        <dbReference type="Proteomes" id="UP000664628"/>
    </source>
</evidence>
<keyword evidence="1" id="KW-0732">Signal</keyword>